<accession>A0A5J6Z713</accession>
<keyword evidence="7" id="KW-1185">Reference proteome</keyword>
<dbReference type="PANTHER" id="PTHR10720">
    <property type="entry name" value="HEME OXYGENASE"/>
    <property type="match status" value="1"/>
</dbReference>
<evidence type="ECO:0000256" key="2">
    <source>
        <dbReference type="ARBA" id="ARBA00022723"/>
    </source>
</evidence>
<dbReference type="GO" id="GO:0042167">
    <property type="term" value="P:heme catabolic process"/>
    <property type="evidence" value="ECO:0007669"/>
    <property type="project" value="TreeGrafter"/>
</dbReference>
<dbReference type="GO" id="GO:0004392">
    <property type="term" value="F:heme oxygenase (decyclizing) activity"/>
    <property type="evidence" value="ECO:0007669"/>
    <property type="project" value="UniProtKB-EC"/>
</dbReference>
<dbReference type="RefSeq" id="WP_151903052.1">
    <property type="nucleotide sequence ID" value="NZ_CP045032.1"/>
</dbReference>
<keyword evidence="1 4" id="KW-0349">Heme</keyword>
<evidence type="ECO:0000313" key="6">
    <source>
        <dbReference type="EMBL" id="QFQ02724.1"/>
    </source>
</evidence>
<protein>
    <submittedName>
        <fullName evidence="6">Heme oxygenase</fullName>
        <ecNumber evidence="6">1.14.14.18</ecNumber>
    </submittedName>
</protein>
<dbReference type="EMBL" id="CP045032">
    <property type="protein sequence ID" value="QFQ02724.1"/>
    <property type="molecule type" value="Genomic_DNA"/>
</dbReference>
<dbReference type="GO" id="GO:0046872">
    <property type="term" value="F:metal ion binding"/>
    <property type="evidence" value="ECO:0007669"/>
    <property type="project" value="UniProtKB-KW"/>
</dbReference>
<evidence type="ECO:0000256" key="4">
    <source>
        <dbReference type="PIRSR" id="PIRSR000343-1"/>
    </source>
</evidence>
<name>A0A5J6Z713_9CORY</name>
<dbReference type="GO" id="GO:0006788">
    <property type="term" value="P:heme oxidation"/>
    <property type="evidence" value="ECO:0007669"/>
    <property type="project" value="InterPro"/>
</dbReference>
<evidence type="ECO:0000256" key="3">
    <source>
        <dbReference type="ARBA" id="ARBA00023004"/>
    </source>
</evidence>
<dbReference type="Proteomes" id="UP000326711">
    <property type="component" value="Chromosome"/>
</dbReference>
<feature type="binding site" evidence="4">
    <location>
        <position position="18"/>
    </location>
    <ligand>
        <name>heme b</name>
        <dbReference type="ChEBI" id="CHEBI:60344"/>
    </ligand>
</feature>
<dbReference type="InterPro" id="IPR016053">
    <property type="entry name" value="Haem_Oase-like"/>
</dbReference>
<dbReference type="Pfam" id="PF01126">
    <property type="entry name" value="Heme_oxygenase"/>
    <property type="match status" value="1"/>
</dbReference>
<evidence type="ECO:0000256" key="5">
    <source>
        <dbReference type="PIRSR" id="PIRSR000343-2"/>
    </source>
</evidence>
<dbReference type="GO" id="GO:0020037">
    <property type="term" value="F:heme binding"/>
    <property type="evidence" value="ECO:0007669"/>
    <property type="project" value="TreeGrafter"/>
</dbReference>
<proteinExistence type="predicted"/>
<dbReference type="AlphaFoldDB" id="A0A5J6Z713"/>
<dbReference type="PANTHER" id="PTHR10720:SF0">
    <property type="entry name" value="HEME OXYGENASE"/>
    <property type="match status" value="1"/>
</dbReference>
<dbReference type="EC" id="1.14.14.18" evidence="6"/>
<dbReference type="CDD" id="cd19165">
    <property type="entry name" value="HemeO"/>
    <property type="match status" value="1"/>
</dbReference>
<dbReference type="KEGG" id="cuo:CUROG_06845"/>
<dbReference type="OrthoDB" id="5493802at2"/>
<organism evidence="6 7">
    <name type="scientific">Corynebacterium urogenitale</name>
    <dbReference type="NCBI Taxonomy" id="2487892"/>
    <lineage>
        <taxon>Bacteria</taxon>
        <taxon>Bacillati</taxon>
        <taxon>Actinomycetota</taxon>
        <taxon>Actinomycetes</taxon>
        <taxon>Mycobacteriales</taxon>
        <taxon>Corynebacteriaceae</taxon>
        <taxon>Corynebacterium</taxon>
    </lineage>
</organism>
<dbReference type="SUPFAM" id="SSF48613">
    <property type="entry name" value="Heme oxygenase-like"/>
    <property type="match status" value="1"/>
</dbReference>
<reference evidence="7" key="1">
    <citation type="submission" date="2019-10" db="EMBL/GenBank/DDBJ databases">
        <title>Complete genome sequence of Corynebacterium urogenitalis DSM 108747, isolated from the genital tract of a cow.</title>
        <authorList>
            <person name="Ruckert C."/>
            <person name="Ballas P."/>
            <person name="Wagener K."/>
            <person name="Drillich M."/>
            <person name="Kaempfer P."/>
            <person name="Busse H.-J."/>
            <person name="Ehling-Schulz M."/>
        </authorList>
    </citation>
    <scope>NUCLEOTIDE SEQUENCE [LARGE SCALE GENOMIC DNA]</scope>
    <source>
        <strain evidence="7">LMM 1652</strain>
    </source>
</reference>
<keyword evidence="6" id="KW-0560">Oxidoreductase</keyword>
<feature type="binding site" description="axial binding residue" evidence="5">
    <location>
        <position position="25"/>
    </location>
    <ligand>
        <name>heme b</name>
        <dbReference type="ChEBI" id="CHEBI:60344"/>
    </ligand>
    <ligandPart>
        <name>Fe</name>
        <dbReference type="ChEBI" id="CHEBI:18248"/>
    </ligandPart>
</feature>
<keyword evidence="3 5" id="KW-0408">Iron</keyword>
<dbReference type="PRINTS" id="PR00088">
    <property type="entry name" value="HAEMOXYGNASE"/>
</dbReference>
<evidence type="ECO:0000256" key="1">
    <source>
        <dbReference type="ARBA" id="ARBA00022617"/>
    </source>
</evidence>
<dbReference type="Gene3D" id="1.20.910.10">
    <property type="entry name" value="Heme oxygenase-like"/>
    <property type="match status" value="1"/>
</dbReference>
<dbReference type="GO" id="GO:0006979">
    <property type="term" value="P:response to oxidative stress"/>
    <property type="evidence" value="ECO:0007669"/>
    <property type="project" value="TreeGrafter"/>
</dbReference>
<dbReference type="InterPro" id="IPR016084">
    <property type="entry name" value="Haem_Oase-like_multi-hlx"/>
</dbReference>
<dbReference type="InterPro" id="IPR002051">
    <property type="entry name" value="Haem_Oase"/>
</dbReference>
<keyword evidence="2 5" id="KW-0479">Metal-binding</keyword>
<gene>
    <name evidence="6" type="primary">hmuO</name>
    <name evidence="6" type="ORF">CUROG_06845</name>
</gene>
<feature type="binding site" evidence="4">
    <location>
        <position position="181"/>
    </location>
    <ligand>
        <name>heme b</name>
        <dbReference type="ChEBI" id="CHEBI:60344"/>
    </ligand>
</feature>
<evidence type="ECO:0000313" key="7">
    <source>
        <dbReference type="Proteomes" id="UP000326711"/>
    </source>
</evidence>
<dbReference type="PIRSF" id="PIRSF000343">
    <property type="entry name" value="Haem_Oase"/>
    <property type="match status" value="1"/>
</dbReference>
<sequence length="222" mass="25054">MPTTTSNYADSQLSALLKNETALEHQKAENSPFMTQLLDGKLDIKAVAALTGQLFFIYDALERAVRANKQAPEVSAVYDQRLERLEALRADLIYLFGDQWESHITPLPATQNYVSALERIEQDNSSFDALAHHYVRYLGDMSGGQVIASMFKKYYGLDDAGTNFYDFDAIGRIKPYRDEYRIRLNELNLSPETKSHIVDVAKAAFEMNRAVFEALDEQLAAA</sequence>
<feature type="binding site" evidence="4">
    <location>
        <position position="134"/>
    </location>
    <ligand>
        <name>heme b</name>
        <dbReference type="ChEBI" id="CHEBI:60344"/>
    </ligand>
</feature>